<dbReference type="PANTHER" id="PTHR38602:SF1">
    <property type="entry name" value="INNER MEMBRANE PROTEIN"/>
    <property type="match status" value="1"/>
</dbReference>
<reference evidence="2 3" key="1">
    <citation type="submission" date="2020-08" db="EMBL/GenBank/DDBJ databases">
        <title>Genome sequence of Rhizobiales bacterium strain IZ6.</title>
        <authorList>
            <person name="Nakai R."/>
            <person name="Naganuma T."/>
        </authorList>
    </citation>
    <scope>NUCLEOTIDE SEQUENCE [LARGE SCALE GENOMIC DNA]</scope>
    <source>
        <strain evidence="2 3">IZ6</strain>
    </source>
</reference>
<dbReference type="InterPro" id="IPR019201">
    <property type="entry name" value="DUF2065"/>
</dbReference>
<name>A0A6S6QJD2_9HYPH</name>
<dbReference type="AlphaFoldDB" id="A0A6S6QJD2"/>
<keyword evidence="1" id="KW-0812">Transmembrane</keyword>
<dbReference type="Pfam" id="PF09838">
    <property type="entry name" value="DUF2065"/>
    <property type="match status" value="1"/>
</dbReference>
<organism evidence="2 3">
    <name type="scientific">Terrihabitans soli</name>
    <dbReference type="NCBI Taxonomy" id="708113"/>
    <lineage>
        <taxon>Bacteria</taxon>
        <taxon>Pseudomonadati</taxon>
        <taxon>Pseudomonadota</taxon>
        <taxon>Alphaproteobacteria</taxon>
        <taxon>Hyphomicrobiales</taxon>
        <taxon>Terrihabitans</taxon>
    </lineage>
</organism>
<proteinExistence type="predicted"/>
<keyword evidence="3" id="KW-1185">Reference proteome</keyword>
<feature type="transmembrane region" description="Helical" evidence="1">
    <location>
        <begin position="43"/>
        <end position="59"/>
    </location>
</feature>
<dbReference type="KEGG" id="tso:IZ6_21180"/>
<keyword evidence="1" id="KW-1133">Transmembrane helix</keyword>
<gene>
    <name evidence="2" type="ORF">IZ6_21180</name>
</gene>
<dbReference type="EMBL" id="AP023361">
    <property type="protein sequence ID" value="BCJ91383.1"/>
    <property type="molecule type" value="Genomic_DNA"/>
</dbReference>
<dbReference type="PANTHER" id="PTHR38602">
    <property type="entry name" value="INNER MEMBRANE PROTEIN-RELATED"/>
    <property type="match status" value="1"/>
</dbReference>
<accession>A0A6S6QJD2</accession>
<dbReference type="RefSeq" id="WP_222875032.1">
    <property type="nucleotide sequence ID" value="NZ_AP023361.1"/>
</dbReference>
<evidence type="ECO:0000313" key="2">
    <source>
        <dbReference type="EMBL" id="BCJ91383.1"/>
    </source>
</evidence>
<sequence>MTDFLAALGLVLVIEGVVSAAFPNLTRAAMMTAAETPSAKLRVVGLVSAVIGIAIVWFVRR</sequence>
<evidence type="ECO:0000256" key="1">
    <source>
        <dbReference type="SAM" id="Phobius"/>
    </source>
</evidence>
<evidence type="ECO:0008006" key="4">
    <source>
        <dbReference type="Google" id="ProtNLM"/>
    </source>
</evidence>
<protein>
    <recommendedName>
        <fullName evidence="4">DUF2065 domain-containing protein</fullName>
    </recommendedName>
</protein>
<keyword evidence="1" id="KW-0472">Membrane</keyword>
<evidence type="ECO:0000313" key="3">
    <source>
        <dbReference type="Proteomes" id="UP000515317"/>
    </source>
</evidence>
<dbReference type="Proteomes" id="UP000515317">
    <property type="component" value="Chromosome"/>
</dbReference>